<evidence type="ECO:0000313" key="2">
    <source>
        <dbReference type="EMBL" id="TKW26653.1"/>
    </source>
</evidence>
<dbReference type="SUPFAM" id="SSF50249">
    <property type="entry name" value="Nucleic acid-binding proteins"/>
    <property type="match status" value="1"/>
</dbReference>
<dbReference type="Pfam" id="PF02721">
    <property type="entry name" value="DUF223"/>
    <property type="match status" value="1"/>
</dbReference>
<proteinExistence type="predicted"/>
<dbReference type="InterPro" id="IPR012340">
    <property type="entry name" value="NA-bd_OB-fold"/>
</dbReference>
<dbReference type="PANTHER" id="PTHR47165">
    <property type="entry name" value="OS03G0429900 PROTEIN"/>
    <property type="match status" value="1"/>
</dbReference>
<gene>
    <name evidence="2" type="ORF">SEVIR_3G204300v2</name>
</gene>
<dbReference type="Proteomes" id="UP000298652">
    <property type="component" value="Chromosome 3"/>
</dbReference>
<dbReference type="InterPro" id="IPR003871">
    <property type="entry name" value="RFA1B/D_OB_1st"/>
</dbReference>
<feature type="domain" description="Replication protein A 70 kDa DNA-binding subunit B/D first OB fold" evidence="1">
    <location>
        <begin position="13"/>
        <end position="113"/>
    </location>
</feature>
<dbReference type="CDD" id="cd04480">
    <property type="entry name" value="RPA1_DBD_A_like"/>
    <property type="match status" value="1"/>
</dbReference>
<dbReference type="Gramene" id="TKW26653">
    <property type="protein sequence ID" value="TKW26653"/>
    <property type="gene ID" value="SEVIR_3G204300v2"/>
</dbReference>
<evidence type="ECO:0000259" key="1">
    <source>
        <dbReference type="Pfam" id="PF02721"/>
    </source>
</evidence>
<name>A0A4U6VFB2_SETVI</name>
<accession>A0A4U6VFB2</accession>
<dbReference type="Gene3D" id="2.40.50.140">
    <property type="entry name" value="Nucleic acid-binding proteins"/>
    <property type="match status" value="1"/>
</dbReference>
<dbReference type="AlphaFoldDB" id="A0A4U6VFB2"/>
<dbReference type="PANTHER" id="PTHR47165:SF4">
    <property type="entry name" value="OS03G0429900 PROTEIN"/>
    <property type="match status" value="1"/>
</dbReference>
<dbReference type="OMA" id="MATHTDF"/>
<keyword evidence="3" id="KW-1185">Reference proteome</keyword>
<reference evidence="2" key="1">
    <citation type="submission" date="2019-03" db="EMBL/GenBank/DDBJ databases">
        <title>WGS assembly of Setaria viridis.</title>
        <authorList>
            <person name="Huang P."/>
            <person name="Jenkins J."/>
            <person name="Grimwood J."/>
            <person name="Barry K."/>
            <person name="Healey A."/>
            <person name="Mamidi S."/>
            <person name="Sreedasyam A."/>
            <person name="Shu S."/>
            <person name="Feldman M."/>
            <person name="Wu J."/>
            <person name="Yu Y."/>
            <person name="Chen C."/>
            <person name="Johnson J."/>
            <person name="Rokhsar D."/>
            <person name="Baxter I."/>
            <person name="Schmutz J."/>
            <person name="Brutnell T."/>
            <person name="Kellogg E."/>
        </authorList>
    </citation>
    <scope>NUCLEOTIDE SEQUENCE [LARGE SCALE GENOMIC DNA]</scope>
</reference>
<dbReference type="EMBL" id="CM016554">
    <property type="protein sequence ID" value="TKW26653.1"/>
    <property type="molecule type" value="Genomic_DNA"/>
</dbReference>
<organism evidence="2 3">
    <name type="scientific">Setaria viridis</name>
    <name type="common">Green bristlegrass</name>
    <name type="synonym">Setaria italica subsp. viridis</name>
    <dbReference type="NCBI Taxonomy" id="4556"/>
    <lineage>
        <taxon>Eukaryota</taxon>
        <taxon>Viridiplantae</taxon>
        <taxon>Streptophyta</taxon>
        <taxon>Embryophyta</taxon>
        <taxon>Tracheophyta</taxon>
        <taxon>Spermatophyta</taxon>
        <taxon>Magnoliopsida</taxon>
        <taxon>Liliopsida</taxon>
        <taxon>Poales</taxon>
        <taxon>Poaceae</taxon>
        <taxon>PACMAD clade</taxon>
        <taxon>Panicoideae</taxon>
        <taxon>Panicodae</taxon>
        <taxon>Paniceae</taxon>
        <taxon>Cenchrinae</taxon>
        <taxon>Setaria</taxon>
    </lineage>
</organism>
<evidence type="ECO:0000313" key="3">
    <source>
        <dbReference type="Proteomes" id="UP000298652"/>
    </source>
</evidence>
<protein>
    <recommendedName>
        <fullName evidence="1">Replication protein A 70 kDa DNA-binding subunit B/D first OB fold domain-containing protein</fullName>
    </recommendedName>
</protein>
<sequence>MASRLPRLRGSGRLHDISPTSKNWCMRAHIARMWDYCGARNGQPALHLDSVLVDKKGDVMYAEAGGRDVDKVRSAVEEGDVYSFSKFLVVNMKPSYKPFCAKYMIKLTAWTKMDRVEPVIESFPRFVFHLSPLYDLSSRVESQAYFTGR</sequence>